<dbReference type="OrthoDB" id="9794575at2"/>
<keyword evidence="2" id="KW-0328">Glycosyltransferase</keyword>
<dbReference type="EMBL" id="CP036271">
    <property type="protein sequence ID" value="QDT55393.1"/>
    <property type="molecule type" value="Genomic_DNA"/>
</dbReference>
<keyword evidence="3" id="KW-1185">Reference proteome</keyword>
<dbReference type="EC" id="2.4.1.250" evidence="2"/>
<dbReference type="Pfam" id="PF13579">
    <property type="entry name" value="Glyco_trans_4_4"/>
    <property type="match status" value="1"/>
</dbReference>
<accession>A0A517SGZ2</accession>
<evidence type="ECO:0000313" key="3">
    <source>
        <dbReference type="Proteomes" id="UP000315700"/>
    </source>
</evidence>
<protein>
    <submittedName>
        <fullName evidence="2">D-inositol-3-phosphate glycosyltransferase</fullName>
        <ecNumber evidence="2">2.4.1.250</ecNumber>
    </submittedName>
</protein>
<dbReference type="InParanoid" id="A0A517SGZ2"/>
<evidence type="ECO:0000259" key="1">
    <source>
        <dbReference type="Pfam" id="PF13579"/>
    </source>
</evidence>
<sequence length="491" mass="54180">MTRSVSSTPRRVLFVSYLFPPVGGVGVHRVTKFVKYLPQFGWECSVLTVANPSTPLVDGSLRRDVPVSTNVVQARTLEPGYGLKAAVGAGEVGRSGIVAAAKRRLKGIARRAVNTVLQPDPQILWRPAALREGKRLLREMPHDAIIATGPPFSSLLLGAALAKASKLPLILDYRDEWGISNAYWENKQHSWFSNMIQKRMQYSAVRAADVLLATTPSSAKELEHTAEAAGSRARSRFIYNGFDPDDFGNSSHHAERIDYGNGVEKCRLAFVGTLWNLNPIGPVVDGVLRLIEQRPDLANQLEIVLAGRRTAEQDAELDRLHDSPVKVVRQPFMAHDEAVRLMHDADSLLLLNADKPETHRIINAKTFEYMAARRPIFVVAPRGDLWDVTAGLPGTIQVSPSDPAAVTDGLVKLVERHAAGLQFDARVWDIARFERKRLAQELSQLLEDVVYRHGIYGENVTPSGHAFERKKHPLADSAGDVDLIRQGGMTS</sequence>
<dbReference type="GO" id="GO:0102710">
    <property type="term" value="F:D-inositol-3-phosphate glycosyltransferase activity"/>
    <property type="evidence" value="ECO:0007669"/>
    <property type="project" value="UniProtKB-EC"/>
</dbReference>
<organism evidence="2 3">
    <name type="scientific">Caulifigura coniformis</name>
    <dbReference type="NCBI Taxonomy" id="2527983"/>
    <lineage>
        <taxon>Bacteria</taxon>
        <taxon>Pseudomonadati</taxon>
        <taxon>Planctomycetota</taxon>
        <taxon>Planctomycetia</taxon>
        <taxon>Planctomycetales</taxon>
        <taxon>Planctomycetaceae</taxon>
        <taxon>Caulifigura</taxon>
    </lineage>
</organism>
<dbReference type="InterPro" id="IPR028098">
    <property type="entry name" value="Glyco_trans_4-like_N"/>
</dbReference>
<dbReference type="KEGG" id="ccos:Pan44_34360"/>
<dbReference type="SUPFAM" id="SSF53756">
    <property type="entry name" value="UDP-Glycosyltransferase/glycogen phosphorylase"/>
    <property type="match status" value="1"/>
</dbReference>
<reference evidence="2 3" key="1">
    <citation type="submission" date="2019-02" db="EMBL/GenBank/DDBJ databases">
        <title>Deep-cultivation of Planctomycetes and their phenomic and genomic characterization uncovers novel biology.</title>
        <authorList>
            <person name="Wiegand S."/>
            <person name="Jogler M."/>
            <person name="Boedeker C."/>
            <person name="Pinto D."/>
            <person name="Vollmers J."/>
            <person name="Rivas-Marin E."/>
            <person name="Kohn T."/>
            <person name="Peeters S.H."/>
            <person name="Heuer A."/>
            <person name="Rast P."/>
            <person name="Oberbeckmann S."/>
            <person name="Bunk B."/>
            <person name="Jeske O."/>
            <person name="Meyerdierks A."/>
            <person name="Storesund J.E."/>
            <person name="Kallscheuer N."/>
            <person name="Luecker S."/>
            <person name="Lage O.M."/>
            <person name="Pohl T."/>
            <person name="Merkel B.J."/>
            <person name="Hornburger P."/>
            <person name="Mueller R.-W."/>
            <person name="Bruemmer F."/>
            <person name="Labrenz M."/>
            <person name="Spormann A.M."/>
            <person name="Op den Camp H."/>
            <person name="Overmann J."/>
            <person name="Amann R."/>
            <person name="Jetten M.S.M."/>
            <person name="Mascher T."/>
            <person name="Medema M.H."/>
            <person name="Devos D.P."/>
            <person name="Kaster A.-K."/>
            <person name="Ovreas L."/>
            <person name="Rohde M."/>
            <person name="Galperin M.Y."/>
            <person name="Jogler C."/>
        </authorList>
    </citation>
    <scope>NUCLEOTIDE SEQUENCE [LARGE SCALE GENOMIC DNA]</scope>
    <source>
        <strain evidence="2 3">Pan44</strain>
    </source>
</reference>
<dbReference type="AlphaFoldDB" id="A0A517SGZ2"/>
<gene>
    <name evidence="2" type="primary">mshA_1</name>
    <name evidence="2" type="ORF">Pan44_34360</name>
</gene>
<proteinExistence type="predicted"/>
<dbReference type="Gene3D" id="3.40.50.2000">
    <property type="entry name" value="Glycogen Phosphorylase B"/>
    <property type="match status" value="2"/>
</dbReference>
<feature type="domain" description="Glycosyltransferase subfamily 4-like N-terminal" evidence="1">
    <location>
        <begin position="30"/>
        <end position="241"/>
    </location>
</feature>
<evidence type="ECO:0000313" key="2">
    <source>
        <dbReference type="EMBL" id="QDT55393.1"/>
    </source>
</evidence>
<keyword evidence="2" id="KW-0808">Transferase</keyword>
<dbReference type="RefSeq" id="WP_145031153.1">
    <property type="nucleotide sequence ID" value="NZ_CP036271.1"/>
</dbReference>
<dbReference type="Proteomes" id="UP000315700">
    <property type="component" value="Chromosome"/>
</dbReference>
<name>A0A517SGZ2_9PLAN</name>